<proteinExistence type="inferred from homology"/>
<feature type="active site" description="Nucleophile" evidence="2">
    <location>
        <position position="8"/>
    </location>
</feature>
<name>A0A4R8DT49_9BACT</name>
<dbReference type="InterPro" id="IPR036412">
    <property type="entry name" value="HAD-like_sf"/>
</dbReference>
<dbReference type="SFLD" id="SFLDS00003">
    <property type="entry name" value="Haloacid_Dehalogenase"/>
    <property type="match status" value="1"/>
</dbReference>
<gene>
    <name evidence="3" type="ORF">EDB95_1610</name>
</gene>
<dbReference type="EMBL" id="SODV01000001">
    <property type="protein sequence ID" value="TDX00585.1"/>
    <property type="molecule type" value="Genomic_DNA"/>
</dbReference>
<dbReference type="InterPro" id="IPR010708">
    <property type="entry name" value="5'(3')-deoxyribonucleotidase"/>
</dbReference>
<protein>
    <submittedName>
        <fullName evidence="3">5'(3')-deoxyribonucleotidase</fullName>
    </submittedName>
</protein>
<organism evidence="3 4">
    <name type="scientific">Dinghuibacter silviterrae</name>
    <dbReference type="NCBI Taxonomy" id="1539049"/>
    <lineage>
        <taxon>Bacteria</taxon>
        <taxon>Pseudomonadati</taxon>
        <taxon>Bacteroidota</taxon>
        <taxon>Chitinophagia</taxon>
        <taxon>Chitinophagales</taxon>
        <taxon>Chitinophagaceae</taxon>
        <taxon>Dinghuibacter</taxon>
    </lineage>
</organism>
<comment type="caution">
    <text evidence="3">The sequence shown here is derived from an EMBL/GenBank/DDBJ whole genome shotgun (WGS) entry which is preliminary data.</text>
</comment>
<keyword evidence="4" id="KW-1185">Reference proteome</keyword>
<dbReference type="SFLD" id="SFLDG01146">
    <property type="entry name" value="C1.2.2"/>
    <property type="match status" value="1"/>
</dbReference>
<accession>A0A4R8DT49</accession>
<reference evidence="3 4" key="1">
    <citation type="submission" date="2019-03" db="EMBL/GenBank/DDBJ databases">
        <title>Genomic Encyclopedia of Type Strains, Phase IV (KMG-IV): sequencing the most valuable type-strain genomes for metagenomic binning, comparative biology and taxonomic classification.</title>
        <authorList>
            <person name="Goeker M."/>
        </authorList>
    </citation>
    <scope>NUCLEOTIDE SEQUENCE [LARGE SCALE GENOMIC DNA]</scope>
    <source>
        <strain evidence="3 4">DSM 100059</strain>
    </source>
</reference>
<dbReference type="Gene3D" id="1.10.40.40">
    <property type="entry name" value="Deoxyribonucleotidase, domain 2"/>
    <property type="match status" value="1"/>
</dbReference>
<dbReference type="RefSeq" id="WP_133992383.1">
    <property type="nucleotide sequence ID" value="NZ_SODV01000001.1"/>
</dbReference>
<dbReference type="Pfam" id="PF06941">
    <property type="entry name" value="NT5C"/>
    <property type="match status" value="1"/>
</dbReference>
<dbReference type="PANTHER" id="PTHR16504:SF4">
    <property type="entry name" value="5'(3')-DEOXYRIBONUCLEOTIDASE"/>
    <property type="match status" value="1"/>
</dbReference>
<evidence type="ECO:0000256" key="2">
    <source>
        <dbReference type="PIRSR" id="PIRSR610708-1"/>
    </source>
</evidence>
<dbReference type="OrthoDB" id="278110at2"/>
<feature type="active site" description="Proton donor" evidence="2">
    <location>
        <position position="10"/>
    </location>
</feature>
<comment type="similarity">
    <text evidence="1">Belongs to the 5'(3')-deoxyribonucleotidase family.</text>
</comment>
<dbReference type="PANTHER" id="PTHR16504">
    <property type="entry name" value="5'(3')-DEOXYRIBONUCLEOTIDASE"/>
    <property type="match status" value="1"/>
</dbReference>
<sequence length="176" mass="20869">MKRSLAIDMDETMADTTKEINRWYEREFGQALTEEELHAKDFGKAVPPERAGVVKRFLNTPGFFRHLEPFPDAIDVVRELNKRYEVFIVSAAMEFPNSLKDKVEWLDEFFPFLNWRQYCLCGDKSVVQTDLMIDDRSRNFIHLKDARTYLYTAHHNVLETAYERVNNWQEVATRLL</sequence>
<dbReference type="InterPro" id="IPR023214">
    <property type="entry name" value="HAD_sf"/>
</dbReference>
<evidence type="ECO:0000313" key="3">
    <source>
        <dbReference type="EMBL" id="TDX00585.1"/>
    </source>
</evidence>
<dbReference type="SFLD" id="SFLDG01126">
    <property type="entry name" value="C1.2:_Nucleotidase_Like"/>
    <property type="match status" value="1"/>
</dbReference>
<dbReference type="GO" id="GO:0009223">
    <property type="term" value="P:pyrimidine deoxyribonucleotide catabolic process"/>
    <property type="evidence" value="ECO:0007669"/>
    <property type="project" value="TreeGrafter"/>
</dbReference>
<evidence type="ECO:0000256" key="1">
    <source>
        <dbReference type="ARBA" id="ARBA00009589"/>
    </source>
</evidence>
<dbReference type="Proteomes" id="UP000294498">
    <property type="component" value="Unassembled WGS sequence"/>
</dbReference>
<evidence type="ECO:0000313" key="4">
    <source>
        <dbReference type="Proteomes" id="UP000294498"/>
    </source>
</evidence>
<dbReference type="GO" id="GO:0008253">
    <property type="term" value="F:5'-nucleotidase activity"/>
    <property type="evidence" value="ECO:0007669"/>
    <property type="project" value="InterPro"/>
</dbReference>
<dbReference type="SUPFAM" id="SSF56784">
    <property type="entry name" value="HAD-like"/>
    <property type="match status" value="1"/>
</dbReference>
<dbReference type="Gene3D" id="3.40.50.1000">
    <property type="entry name" value="HAD superfamily/HAD-like"/>
    <property type="match status" value="1"/>
</dbReference>
<dbReference type="AlphaFoldDB" id="A0A4R8DT49"/>